<keyword evidence="5" id="KW-0498">Mitosis</keyword>
<feature type="domain" description="CLASP N-terminal" evidence="6">
    <location>
        <begin position="27"/>
        <end position="230"/>
    </location>
</feature>
<keyword evidence="4" id="KW-0493">Microtubule</keyword>
<proteinExistence type="inferred from homology"/>
<evidence type="ECO:0000313" key="8">
    <source>
        <dbReference type="Proteomes" id="UP001479436"/>
    </source>
</evidence>
<keyword evidence="3" id="KW-0132">Cell division</keyword>
<comment type="caution">
    <text evidence="7">The sequence shown here is derived from an EMBL/GenBank/DDBJ whole genome shotgun (WGS) entry which is preliminary data.</text>
</comment>
<comment type="similarity">
    <text evidence="2">Belongs to the CLASP family.</text>
</comment>
<dbReference type="EMBL" id="JASJQH010007112">
    <property type="protein sequence ID" value="KAK9718040.1"/>
    <property type="molecule type" value="Genomic_DNA"/>
</dbReference>
<evidence type="ECO:0000256" key="5">
    <source>
        <dbReference type="ARBA" id="ARBA00022776"/>
    </source>
</evidence>
<dbReference type="InterPro" id="IPR024395">
    <property type="entry name" value="CLASP_N_dom"/>
</dbReference>
<evidence type="ECO:0000313" key="7">
    <source>
        <dbReference type="EMBL" id="KAK9718040.1"/>
    </source>
</evidence>
<evidence type="ECO:0000259" key="6">
    <source>
        <dbReference type="Pfam" id="PF12348"/>
    </source>
</evidence>
<keyword evidence="8" id="KW-1185">Reference proteome</keyword>
<dbReference type="Gene3D" id="1.25.10.10">
    <property type="entry name" value="Leucine-rich Repeat Variant"/>
    <property type="match status" value="1"/>
</dbReference>
<dbReference type="InterPro" id="IPR016024">
    <property type="entry name" value="ARM-type_fold"/>
</dbReference>
<evidence type="ECO:0000256" key="4">
    <source>
        <dbReference type="ARBA" id="ARBA00022701"/>
    </source>
</evidence>
<keyword evidence="5" id="KW-0131">Cell cycle</keyword>
<accession>A0ABR2W3I5</accession>
<evidence type="ECO:0000256" key="2">
    <source>
        <dbReference type="ARBA" id="ARBA00009549"/>
    </source>
</evidence>
<protein>
    <recommendedName>
        <fullName evidence="6">CLASP N-terminal domain-containing protein</fullName>
    </recommendedName>
</protein>
<evidence type="ECO:0000256" key="3">
    <source>
        <dbReference type="ARBA" id="ARBA00022618"/>
    </source>
</evidence>
<sequence length="364" mass="41165">MPGTTPNKSVDFAKVLDEAANILKSTPENEDTWSLLNETIRELDDFTKSDIIPENFSNLIQVFSNDIAALLTSQKSILVATILDFVKTLGINLSSDDFLVLEEQFVPEILKLIQRDARIFQLRARECIVTLVQHKKLLTFFPAVVEGFAEGNEFAKCNIMEILVEYVQCLQIDMEPYLESLESVLRVGCADSSQDVREITRRVYDAYRKQFKERAEILKDALSEESKNNLKIESPSLPSLSEESDCDSEHVIELSPTPLRSTTPQNRMIPLDLTKSTSKYLSKDSPLSTSSLSSRTSKLTIPCDDLPYMKSTRAHHHRLSQNSLAPEFGLKSWETSGANIDIFPMTLRIYPVPEGLPDRKPFRV</sequence>
<evidence type="ECO:0000256" key="1">
    <source>
        <dbReference type="ARBA" id="ARBA00004186"/>
    </source>
</evidence>
<comment type="subcellular location">
    <subcellularLocation>
        <location evidence="1">Cytoplasm</location>
        <location evidence="1">Cytoskeleton</location>
        <location evidence="1">Spindle</location>
    </subcellularLocation>
</comment>
<name>A0ABR2W3I5_9FUNG</name>
<dbReference type="SUPFAM" id="SSF48371">
    <property type="entry name" value="ARM repeat"/>
    <property type="match status" value="1"/>
</dbReference>
<dbReference type="InterPro" id="IPR011989">
    <property type="entry name" value="ARM-like"/>
</dbReference>
<dbReference type="Pfam" id="PF12348">
    <property type="entry name" value="CLASP_N"/>
    <property type="match status" value="1"/>
</dbReference>
<gene>
    <name evidence="7" type="ORF">K7432_005769</name>
</gene>
<reference evidence="7 8" key="1">
    <citation type="submission" date="2023-04" db="EMBL/GenBank/DDBJ databases">
        <title>Genome of Basidiobolus ranarum AG-B5.</title>
        <authorList>
            <person name="Stajich J.E."/>
            <person name="Carter-House D."/>
            <person name="Gryganskyi A."/>
        </authorList>
    </citation>
    <scope>NUCLEOTIDE SEQUENCE [LARGE SCALE GENOMIC DNA]</scope>
    <source>
        <strain evidence="7 8">AG-B5</strain>
    </source>
</reference>
<organism evidence="7 8">
    <name type="scientific">Basidiobolus ranarum</name>
    <dbReference type="NCBI Taxonomy" id="34480"/>
    <lineage>
        <taxon>Eukaryota</taxon>
        <taxon>Fungi</taxon>
        <taxon>Fungi incertae sedis</taxon>
        <taxon>Zoopagomycota</taxon>
        <taxon>Entomophthoromycotina</taxon>
        <taxon>Basidiobolomycetes</taxon>
        <taxon>Basidiobolales</taxon>
        <taxon>Basidiobolaceae</taxon>
        <taxon>Basidiobolus</taxon>
    </lineage>
</organism>
<dbReference type="Proteomes" id="UP001479436">
    <property type="component" value="Unassembled WGS sequence"/>
</dbReference>